<dbReference type="AlphaFoldDB" id="A0A0F9IGW6"/>
<reference evidence="1" key="1">
    <citation type="journal article" date="2015" name="Nature">
        <title>Complex archaea that bridge the gap between prokaryotes and eukaryotes.</title>
        <authorList>
            <person name="Spang A."/>
            <person name="Saw J.H."/>
            <person name="Jorgensen S.L."/>
            <person name="Zaremba-Niedzwiedzka K."/>
            <person name="Martijn J."/>
            <person name="Lind A.E."/>
            <person name="van Eijk R."/>
            <person name="Schleper C."/>
            <person name="Guy L."/>
            <person name="Ettema T.J."/>
        </authorList>
    </citation>
    <scope>NUCLEOTIDE SEQUENCE</scope>
</reference>
<organism evidence="1">
    <name type="scientific">marine sediment metagenome</name>
    <dbReference type="NCBI Taxonomy" id="412755"/>
    <lineage>
        <taxon>unclassified sequences</taxon>
        <taxon>metagenomes</taxon>
        <taxon>ecological metagenomes</taxon>
    </lineage>
</organism>
<evidence type="ECO:0000313" key="1">
    <source>
        <dbReference type="EMBL" id="KKL93020.1"/>
    </source>
</evidence>
<proteinExistence type="predicted"/>
<comment type="caution">
    <text evidence="1">The sequence shown here is derived from an EMBL/GenBank/DDBJ whole genome shotgun (WGS) entry which is preliminary data.</text>
</comment>
<protein>
    <submittedName>
        <fullName evidence="1">Uncharacterized protein</fullName>
    </submittedName>
</protein>
<dbReference type="EMBL" id="LAZR01019307">
    <property type="protein sequence ID" value="KKL93020.1"/>
    <property type="molecule type" value="Genomic_DNA"/>
</dbReference>
<gene>
    <name evidence="1" type="ORF">LCGC14_1878870</name>
</gene>
<accession>A0A0F9IGW6</accession>
<name>A0A0F9IGW6_9ZZZZ</name>
<sequence length="56" mass="6170">MVSETQDVQRCDDCSGKGIVGLNGKWLCLADFERRMKKMGEQARGLARLTPAGREG</sequence>